<sequence length="97" mass="10823">MPIYSIWESRFPGAQAAKGRAVTEAIWRDMPCFEGYLSHEVLIDADDPGHLLVVSQWASRKHADEALRLYAGHPNAHDANSLVSEPRRRILASRADG</sequence>
<reference evidence="3" key="1">
    <citation type="journal article" date="2019" name="Int. J. Syst. Evol. Microbiol.">
        <title>The Global Catalogue of Microorganisms (GCM) 10K type strain sequencing project: providing services to taxonomists for standard genome sequencing and annotation.</title>
        <authorList>
            <consortium name="The Broad Institute Genomics Platform"/>
            <consortium name="The Broad Institute Genome Sequencing Center for Infectious Disease"/>
            <person name="Wu L."/>
            <person name="Ma J."/>
        </authorList>
    </citation>
    <scope>NUCLEOTIDE SEQUENCE [LARGE SCALE GENOMIC DNA]</scope>
    <source>
        <strain evidence="3">JCM 18302</strain>
    </source>
</reference>
<dbReference type="Gene3D" id="3.30.70.100">
    <property type="match status" value="1"/>
</dbReference>
<dbReference type="SUPFAM" id="SSF54909">
    <property type="entry name" value="Dimeric alpha+beta barrel"/>
    <property type="match status" value="1"/>
</dbReference>
<gene>
    <name evidence="2" type="ORF">GCM10023320_64180</name>
</gene>
<evidence type="ECO:0000313" key="2">
    <source>
        <dbReference type="EMBL" id="GAA5135143.1"/>
    </source>
</evidence>
<evidence type="ECO:0000259" key="1">
    <source>
        <dbReference type="Pfam" id="PF03992"/>
    </source>
</evidence>
<proteinExistence type="predicted"/>
<dbReference type="EMBL" id="BAABJO010000031">
    <property type="protein sequence ID" value="GAA5135143.1"/>
    <property type="molecule type" value="Genomic_DNA"/>
</dbReference>
<dbReference type="Proteomes" id="UP001500804">
    <property type="component" value="Unassembled WGS sequence"/>
</dbReference>
<protein>
    <recommendedName>
        <fullName evidence="1">ABM domain-containing protein</fullName>
    </recommendedName>
</protein>
<feature type="domain" description="ABM" evidence="1">
    <location>
        <begin position="33"/>
        <end position="66"/>
    </location>
</feature>
<dbReference type="Pfam" id="PF03992">
    <property type="entry name" value="ABM"/>
    <property type="match status" value="1"/>
</dbReference>
<name>A0ABP9NVJ8_9PSEU</name>
<organism evidence="2 3">
    <name type="scientific">Pseudonocardia adelaidensis</name>
    <dbReference type="NCBI Taxonomy" id="648754"/>
    <lineage>
        <taxon>Bacteria</taxon>
        <taxon>Bacillati</taxon>
        <taxon>Actinomycetota</taxon>
        <taxon>Actinomycetes</taxon>
        <taxon>Pseudonocardiales</taxon>
        <taxon>Pseudonocardiaceae</taxon>
        <taxon>Pseudonocardia</taxon>
    </lineage>
</organism>
<accession>A0ABP9NVJ8</accession>
<dbReference type="InterPro" id="IPR011008">
    <property type="entry name" value="Dimeric_a/b-barrel"/>
</dbReference>
<dbReference type="InterPro" id="IPR007138">
    <property type="entry name" value="ABM_dom"/>
</dbReference>
<evidence type="ECO:0000313" key="3">
    <source>
        <dbReference type="Proteomes" id="UP001500804"/>
    </source>
</evidence>
<comment type="caution">
    <text evidence="2">The sequence shown here is derived from an EMBL/GenBank/DDBJ whole genome shotgun (WGS) entry which is preliminary data.</text>
</comment>
<keyword evidence="3" id="KW-1185">Reference proteome</keyword>
<dbReference type="RefSeq" id="WP_345610283.1">
    <property type="nucleotide sequence ID" value="NZ_BAABJO010000031.1"/>
</dbReference>